<evidence type="ECO:0000313" key="5">
    <source>
        <dbReference type="EMBL" id="TDL37207.1"/>
    </source>
</evidence>
<accession>A0A4R5Y190</accession>
<dbReference type="EMBL" id="SMZQ01000005">
    <property type="protein sequence ID" value="TDL37207.1"/>
    <property type="molecule type" value="Genomic_DNA"/>
</dbReference>
<dbReference type="InterPro" id="IPR029475">
    <property type="entry name" value="DUF6807"/>
</dbReference>
<reference evidence="5 6" key="1">
    <citation type="submission" date="2019-03" db="EMBL/GenBank/DDBJ databases">
        <title>Genome Sequencing and Assembly of Various Microbes Isolated from Partially Reclaimed Soil and Acid Mine Drainage (AMD) Site.</title>
        <authorList>
            <person name="Steinbock B."/>
            <person name="Bechtold R."/>
            <person name="Sevigny J.L."/>
            <person name="Thomas D."/>
            <person name="Cuthill L.R."/>
            <person name="Aveiro Johannsen E.J."/>
            <person name="Thomas K."/>
            <person name="Ghosh A."/>
        </authorList>
    </citation>
    <scope>NUCLEOTIDE SEQUENCE [LARGE SCALE GENOMIC DNA]</scope>
    <source>
        <strain evidence="5 6">S-A1</strain>
    </source>
</reference>
<keyword evidence="1" id="KW-0560">Oxidoreductase</keyword>
<evidence type="ECO:0000313" key="6">
    <source>
        <dbReference type="Proteomes" id="UP000294621"/>
    </source>
</evidence>
<dbReference type="OrthoDB" id="9812981at2"/>
<dbReference type="RefSeq" id="WP_133348906.1">
    <property type="nucleotide sequence ID" value="NZ_SMZQ01000005.1"/>
</dbReference>
<protein>
    <submittedName>
        <fullName evidence="5">Oxidoreductase</fullName>
    </submittedName>
</protein>
<evidence type="ECO:0000259" key="3">
    <source>
        <dbReference type="Pfam" id="PF01408"/>
    </source>
</evidence>
<organism evidence="5 6">
    <name type="scientific">Arthrobacter nitrophenolicus</name>
    <dbReference type="NCBI Taxonomy" id="683150"/>
    <lineage>
        <taxon>Bacteria</taxon>
        <taxon>Bacillati</taxon>
        <taxon>Actinomycetota</taxon>
        <taxon>Actinomycetes</taxon>
        <taxon>Micrococcales</taxon>
        <taxon>Micrococcaceae</taxon>
        <taxon>Arthrobacter</taxon>
    </lineage>
</organism>
<feature type="domain" description="Gfo/Idh/MocA-like oxidoreductase N-terminal" evidence="3">
    <location>
        <begin position="26"/>
        <end position="149"/>
    </location>
</feature>
<evidence type="ECO:0000256" key="2">
    <source>
        <dbReference type="ARBA" id="ARBA00023027"/>
    </source>
</evidence>
<dbReference type="Gene3D" id="3.30.360.10">
    <property type="entry name" value="Dihydrodipicolinate Reductase, domain 2"/>
    <property type="match status" value="1"/>
</dbReference>
<feature type="domain" description="GFO/IDH/MocA-like oxidoreductase" evidence="4">
    <location>
        <begin position="160"/>
        <end position="288"/>
    </location>
</feature>
<name>A0A4R5Y190_9MICC</name>
<dbReference type="AlphaFoldDB" id="A0A4R5Y190"/>
<keyword evidence="2" id="KW-0520">NAD</keyword>
<dbReference type="Pfam" id="PF01408">
    <property type="entry name" value="GFO_IDH_MocA"/>
    <property type="match status" value="1"/>
</dbReference>
<evidence type="ECO:0000259" key="4">
    <source>
        <dbReference type="Pfam" id="PF22725"/>
    </source>
</evidence>
<evidence type="ECO:0000256" key="1">
    <source>
        <dbReference type="ARBA" id="ARBA00023002"/>
    </source>
</evidence>
<proteinExistence type="predicted"/>
<dbReference type="PANTHER" id="PTHR43818:SF11">
    <property type="entry name" value="BCDNA.GH03377"/>
    <property type="match status" value="1"/>
</dbReference>
<dbReference type="InterPro" id="IPR050463">
    <property type="entry name" value="Gfo/Idh/MocA_oxidrdct_glycsds"/>
</dbReference>
<dbReference type="InterPro" id="IPR036291">
    <property type="entry name" value="NAD(P)-bd_dom_sf"/>
</dbReference>
<sequence length="690" mass="72434">MTQHSATAEHGHSIQGAATVPAAVPRIALVGVHGFGERHLANLARLEEAGVLELVAVADPNPPAPGRLKDSVAVFPDLDRLLAAQSAANAPADVVILATPIQTHAPLALAALGAGMDVYVEKPPVSSLAQFQEVVAAADTAGRLVQVGFQSLGSQALPAIRSLVESGGIGDVLGFSAKGQWVRTKAYFRRSRWAGKRSLDGTDVVDGVATNALAHAVATALHLAGADTMADVAAVETDLYRAHDTESDDTSVIRVRTAQGATLLCGLTLCAPEQLDPSVTVHGTLGEVTLFYTRDEVVITTADGERREAYGRTDLLENLLAARSTGAPLLCSLPDTGAFTTVLEAIRTSPAPQAIGPDHITWEGAGDDAHPVVHGISDLIERASKAQATFAELGVPWARRLPPVRSMSVDGAAVADYQDGSHIRAVSSPRPYLHPVRTLGGTVVTDHQPLDHVWHLGVGVALQDVDGVNFWGGRTYTREAGQYIWRPDHGSIAVTETPVEETAAVSGSPGRLRERLSWNGPDGAPVLAEDRTWTWAGVGPSVWSLSLEFALSPAGSKPVSLGSPGSNGRHEGGYGGFFWRLPECRDATVWTPAGSGEAGVHGSVTRWLAWAGKFDGGKDATLVFVAPHDATDPWFVRVDGYPGVGQSLAWDAPVIAEPGKPVRRKITVFVADGILATSDIDALINQGDPA</sequence>
<dbReference type="GO" id="GO:0016491">
    <property type="term" value="F:oxidoreductase activity"/>
    <property type="evidence" value="ECO:0007669"/>
    <property type="project" value="UniProtKB-KW"/>
</dbReference>
<comment type="caution">
    <text evidence="5">The sequence shown here is derived from an EMBL/GenBank/DDBJ whole genome shotgun (WGS) entry which is preliminary data.</text>
</comment>
<dbReference type="Proteomes" id="UP000294621">
    <property type="component" value="Unassembled WGS sequence"/>
</dbReference>
<dbReference type="GO" id="GO:0000166">
    <property type="term" value="F:nucleotide binding"/>
    <property type="evidence" value="ECO:0007669"/>
    <property type="project" value="InterPro"/>
</dbReference>
<dbReference type="InterPro" id="IPR055170">
    <property type="entry name" value="GFO_IDH_MocA-like_dom"/>
</dbReference>
<dbReference type="SUPFAM" id="SSF55347">
    <property type="entry name" value="Glyceraldehyde-3-phosphate dehydrogenase-like, C-terminal domain"/>
    <property type="match status" value="1"/>
</dbReference>
<dbReference type="InterPro" id="IPR000683">
    <property type="entry name" value="Gfo/Idh/MocA-like_OxRdtase_N"/>
</dbReference>
<dbReference type="Pfam" id="PF14100">
    <property type="entry name" value="DUF6807"/>
    <property type="match status" value="1"/>
</dbReference>
<gene>
    <name evidence="5" type="ORF">E2R57_10635</name>
</gene>
<dbReference type="Pfam" id="PF22725">
    <property type="entry name" value="GFO_IDH_MocA_C3"/>
    <property type="match status" value="1"/>
</dbReference>
<dbReference type="SUPFAM" id="SSF51735">
    <property type="entry name" value="NAD(P)-binding Rossmann-fold domains"/>
    <property type="match status" value="1"/>
</dbReference>
<dbReference type="Gene3D" id="3.40.50.720">
    <property type="entry name" value="NAD(P)-binding Rossmann-like Domain"/>
    <property type="match status" value="1"/>
</dbReference>
<dbReference type="PANTHER" id="PTHR43818">
    <property type="entry name" value="BCDNA.GH03377"/>
    <property type="match status" value="1"/>
</dbReference>